<dbReference type="STRING" id="1121955.SAMN02745146_3476"/>
<dbReference type="GO" id="GO:0005524">
    <property type="term" value="F:ATP binding"/>
    <property type="evidence" value="ECO:0007669"/>
    <property type="project" value="UniProtKB-UniRule"/>
</dbReference>
<keyword evidence="4" id="KW-1185">Reference proteome</keyword>
<proteinExistence type="predicted"/>
<dbReference type="PROSITE" id="PS50975">
    <property type="entry name" value="ATP_GRASP"/>
    <property type="match status" value="1"/>
</dbReference>
<gene>
    <name evidence="3" type="ORF">SAMN02745146_3476</name>
</gene>
<dbReference type="EMBL" id="FQYN01000008">
    <property type="protein sequence ID" value="SHJ59683.1"/>
    <property type="molecule type" value="Genomic_DNA"/>
</dbReference>
<name>A0A1M6KL44_9BACT</name>
<dbReference type="Pfam" id="PF02655">
    <property type="entry name" value="ATP-grasp_3"/>
    <property type="match status" value="1"/>
</dbReference>
<dbReference type="Gene3D" id="3.30.470.20">
    <property type="entry name" value="ATP-grasp fold, B domain"/>
    <property type="match status" value="1"/>
</dbReference>
<keyword evidence="3" id="KW-0436">Ligase</keyword>
<evidence type="ECO:0000313" key="3">
    <source>
        <dbReference type="EMBL" id="SHJ59683.1"/>
    </source>
</evidence>
<reference evidence="3 4" key="1">
    <citation type="submission" date="2016-11" db="EMBL/GenBank/DDBJ databases">
        <authorList>
            <person name="Jaros S."/>
            <person name="Januszkiewicz K."/>
            <person name="Wedrychowicz H."/>
        </authorList>
    </citation>
    <scope>NUCLEOTIDE SEQUENCE [LARGE SCALE GENOMIC DNA]</scope>
    <source>
        <strain evidence="3 4">DSM 21074</strain>
    </source>
</reference>
<feature type="domain" description="ATP-grasp" evidence="2">
    <location>
        <begin position="169"/>
        <end position="351"/>
    </location>
</feature>
<dbReference type="InterPro" id="IPR003806">
    <property type="entry name" value="ATP-grasp_PylC-type"/>
</dbReference>
<dbReference type="InterPro" id="IPR011761">
    <property type="entry name" value="ATP-grasp"/>
</dbReference>
<evidence type="ECO:0000259" key="2">
    <source>
        <dbReference type="PROSITE" id="PS50975"/>
    </source>
</evidence>
<accession>A0A1M6KL44</accession>
<dbReference type="InterPro" id="IPR013815">
    <property type="entry name" value="ATP_grasp_subdomain_1"/>
</dbReference>
<evidence type="ECO:0000313" key="4">
    <source>
        <dbReference type="Proteomes" id="UP000184418"/>
    </source>
</evidence>
<sequence length="413" mass="45564">MNSDQVDLLEYAGADGHIPLLQTPRPGLLNEEAVLRRAASGAARPGPAGPATVVVLESNYRLTGAVLFCLSRQKGLVIELLSRDPASPYRFSRYVRAYHYLPKEKTDAEFVAFARQVVETTGAEVFFPIDVAGMRFAIAHRAALAAFVRVLPLPESAAYEIATDKSKLGAFMQQRGIPAPDTILNVRRNLAAQLENFQFPVLLKPVDGIGGGGIELFEDRTAVLRAVEKLPADSSYIIQNCIEGYDIDCNVLYDNGKLVAYSIQKGLLPAASKYAPTEAIEFVRNEAVLEVVQQVMGALRWHGVAHLDLRYDARARQMKVIEINTRFWLTVVGSAVRANMNFPVLACRVALGQRLAPSSFALGRYIPFTNFIRYKLLGRGPGKTYFSLRDTTVRGWLGDPLPKLYHLLTSHSS</sequence>
<dbReference type="AlphaFoldDB" id="A0A1M6KL44"/>
<dbReference type="GO" id="GO:0016874">
    <property type="term" value="F:ligase activity"/>
    <property type="evidence" value="ECO:0007669"/>
    <property type="project" value="UniProtKB-KW"/>
</dbReference>
<protein>
    <submittedName>
        <fullName evidence="3">Predicted ATP-dependent carboligase, ATP-grasp superfamily</fullName>
    </submittedName>
</protein>
<dbReference type="GO" id="GO:0046872">
    <property type="term" value="F:metal ion binding"/>
    <property type="evidence" value="ECO:0007669"/>
    <property type="project" value="InterPro"/>
</dbReference>
<dbReference type="Proteomes" id="UP000184418">
    <property type="component" value="Unassembled WGS sequence"/>
</dbReference>
<evidence type="ECO:0000256" key="1">
    <source>
        <dbReference type="PROSITE-ProRule" id="PRU00409"/>
    </source>
</evidence>
<organism evidence="3 4">
    <name type="scientific">Hymenobacter daecheongensis DSM 21074</name>
    <dbReference type="NCBI Taxonomy" id="1121955"/>
    <lineage>
        <taxon>Bacteria</taxon>
        <taxon>Pseudomonadati</taxon>
        <taxon>Bacteroidota</taxon>
        <taxon>Cytophagia</taxon>
        <taxon>Cytophagales</taxon>
        <taxon>Hymenobacteraceae</taxon>
        <taxon>Hymenobacter</taxon>
    </lineage>
</organism>
<keyword evidence="1" id="KW-0547">Nucleotide-binding</keyword>
<dbReference type="Gene3D" id="3.30.1490.20">
    <property type="entry name" value="ATP-grasp fold, A domain"/>
    <property type="match status" value="1"/>
</dbReference>
<dbReference type="RefSeq" id="WP_073111546.1">
    <property type="nucleotide sequence ID" value="NZ_FQYN01000008.1"/>
</dbReference>
<dbReference type="OrthoDB" id="9803907at2"/>
<dbReference type="SUPFAM" id="SSF56059">
    <property type="entry name" value="Glutathione synthetase ATP-binding domain-like"/>
    <property type="match status" value="1"/>
</dbReference>
<keyword evidence="1" id="KW-0067">ATP-binding</keyword>